<accession>A0A7C9DU05</accession>
<dbReference type="AlphaFoldDB" id="A0A7C9DU05"/>
<dbReference type="EMBL" id="GISG01157053">
    <property type="protein sequence ID" value="MBA4648783.1"/>
    <property type="molecule type" value="Transcribed_RNA"/>
</dbReference>
<protein>
    <submittedName>
        <fullName evidence="1">Uncharacterized protein</fullName>
    </submittedName>
</protein>
<reference evidence="1" key="1">
    <citation type="journal article" date="2013" name="J. Plant Res.">
        <title>Effect of fungi and light on seed germination of three Opuntia species from semiarid lands of central Mexico.</title>
        <authorList>
            <person name="Delgado-Sanchez P."/>
            <person name="Jimenez-Bremont J.F."/>
            <person name="Guerrero-Gonzalez Mde L."/>
            <person name="Flores J."/>
        </authorList>
    </citation>
    <scope>NUCLEOTIDE SEQUENCE</scope>
    <source>
        <tissue evidence="1">Cladode</tissue>
    </source>
</reference>
<evidence type="ECO:0000313" key="1">
    <source>
        <dbReference type="EMBL" id="MBA4648783.1"/>
    </source>
</evidence>
<proteinExistence type="predicted"/>
<name>A0A7C9DU05_OPUST</name>
<organism evidence="1">
    <name type="scientific">Opuntia streptacantha</name>
    <name type="common">Prickly pear cactus</name>
    <name type="synonym">Opuntia cardona</name>
    <dbReference type="NCBI Taxonomy" id="393608"/>
    <lineage>
        <taxon>Eukaryota</taxon>
        <taxon>Viridiplantae</taxon>
        <taxon>Streptophyta</taxon>
        <taxon>Embryophyta</taxon>
        <taxon>Tracheophyta</taxon>
        <taxon>Spermatophyta</taxon>
        <taxon>Magnoliopsida</taxon>
        <taxon>eudicotyledons</taxon>
        <taxon>Gunneridae</taxon>
        <taxon>Pentapetalae</taxon>
        <taxon>Caryophyllales</taxon>
        <taxon>Cactineae</taxon>
        <taxon>Cactaceae</taxon>
        <taxon>Opuntioideae</taxon>
        <taxon>Opuntia</taxon>
    </lineage>
</organism>
<reference evidence="1" key="2">
    <citation type="submission" date="2020-07" db="EMBL/GenBank/DDBJ databases">
        <authorList>
            <person name="Vera ALvarez R."/>
            <person name="Arias-Moreno D.M."/>
            <person name="Jimenez-Jacinto V."/>
            <person name="Jimenez-Bremont J.F."/>
            <person name="Swaminathan K."/>
            <person name="Moose S.P."/>
            <person name="Guerrero-Gonzalez M.L."/>
            <person name="Marino-Ramirez L."/>
            <person name="Landsman D."/>
            <person name="Rodriguez-Kessler M."/>
            <person name="Delgado-Sanchez P."/>
        </authorList>
    </citation>
    <scope>NUCLEOTIDE SEQUENCE</scope>
    <source>
        <tissue evidence="1">Cladode</tissue>
    </source>
</reference>
<sequence length="135" mass="14956">MSLLRMNPLIIVLYVRPCGRQPFSSILLNNSLASFIIPFLQKPLIVIVYVMQVGCRPLDWRSEKTSSTALSFPASDKASIRILYMVTPSTTPLFSISFSISMASSNGPLLHRPRSNSAYVTMFGAIPRSCISLKN</sequence>